<sequence length="224" mass="24302">MRYSSIALLAAAIAGLTSASPTPQGSREKCSINVKIWQPEIYTMFPDAPDLVYKKNNNKTLYISQEDGGKDPRIAVLVWKNVPKTNTCSLIWHQPPTGTNFGSYGTAQVGLFQLRLGGKSFLDAVNNKPNWTNVGKLAGIHVKAPHNSPAANGDDKSSWDFTAWPKVVSTSGQTGSTGLEDSCEGEVAIFLRWRSTEEAMIVLQQSAADEYGLAINARECVITP</sequence>
<accession>A0A2T2P938</accession>
<keyword evidence="3" id="KW-1185">Reference proteome</keyword>
<feature type="signal peptide" evidence="1">
    <location>
        <begin position="1"/>
        <end position="19"/>
    </location>
</feature>
<name>A0A2T2P938_CORCC</name>
<dbReference type="AlphaFoldDB" id="A0A2T2P938"/>
<dbReference type="Proteomes" id="UP000240883">
    <property type="component" value="Unassembled WGS sequence"/>
</dbReference>
<keyword evidence="1" id="KW-0732">Signal</keyword>
<organism evidence="2 3">
    <name type="scientific">Corynespora cassiicola Philippines</name>
    <dbReference type="NCBI Taxonomy" id="1448308"/>
    <lineage>
        <taxon>Eukaryota</taxon>
        <taxon>Fungi</taxon>
        <taxon>Dikarya</taxon>
        <taxon>Ascomycota</taxon>
        <taxon>Pezizomycotina</taxon>
        <taxon>Dothideomycetes</taxon>
        <taxon>Pleosporomycetidae</taxon>
        <taxon>Pleosporales</taxon>
        <taxon>Corynesporascaceae</taxon>
        <taxon>Corynespora</taxon>
    </lineage>
</organism>
<gene>
    <name evidence="2" type="ORF">BS50DRAFT_627526</name>
</gene>
<reference evidence="2 3" key="1">
    <citation type="journal article" date="2018" name="Front. Microbiol.">
        <title>Genome-Wide Analysis of Corynespora cassiicola Leaf Fall Disease Putative Effectors.</title>
        <authorList>
            <person name="Lopez D."/>
            <person name="Ribeiro S."/>
            <person name="Label P."/>
            <person name="Fumanal B."/>
            <person name="Venisse J.S."/>
            <person name="Kohler A."/>
            <person name="de Oliveira R.R."/>
            <person name="Labutti K."/>
            <person name="Lipzen A."/>
            <person name="Lail K."/>
            <person name="Bauer D."/>
            <person name="Ohm R.A."/>
            <person name="Barry K.W."/>
            <person name="Spatafora J."/>
            <person name="Grigoriev I.V."/>
            <person name="Martin F.M."/>
            <person name="Pujade-Renaud V."/>
        </authorList>
    </citation>
    <scope>NUCLEOTIDE SEQUENCE [LARGE SCALE GENOMIC DNA]</scope>
    <source>
        <strain evidence="2 3">Philippines</strain>
    </source>
</reference>
<dbReference type="EMBL" id="KZ678128">
    <property type="protein sequence ID" value="PSN74173.1"/>
    <property type="molecule type" value="Genomic_DNA"/>
</dbReference>
<evidence type="ECO:0000256" key="1">
    <source>
        <dbReference type="SAM" id="SignalP"/>
    </source>
</evidence>
<proteinExistence type="predicted"/>
<feature type="chain" id="PRO_5015721593" evidence="1">
    <location>
        <begin position="20"/>
        <end position="224"/>
    </location>
</feature>
<evidence type="ECO:0000313" key="3">
    <source>
        <dbReference type="Proteomes" id="UP000240883"/>
    </source>
</evidence>
<protein>
    <submittedName>
        <fullName evidence="2">Uncharacterized protein</fullName>
    </submittedName>
</protein>
<evidence type="ECO:0000313" key="2">
    <source>
        <dbReference type="EMBL" id="PSN74173.1"/>
    </source>
</evidence>